<feature type="transmembrane region" description="Helical" evidence="1">
    <location>
        <begin position="12"/>
        <end position="33"/>
    </location>
</feature>
<gene>
    <name evidence="2" type="ORF">ACFFH7_41860</name>
</gene>
<dbReference type="Proteomes" id="UP001589810">
    <property type="component" value="Unassembled WGS sequence"/>
</dbReference>
<keyword evidence="1" id="KW-1133">Transmembrane helix</keyword>
<accession>A0ABV6N764</accession>
<dbReference type="InterPro" id="IPR018681">
    <property type="entry name" value="DUF2165_transmembrane"/>
</dbReference>
<evidence type="ECO:0000313" key="3">
    <source>
        <dbReference type="Proteomes" id="UP001589810"/>
    </source>
</evidence>
<feature type="transmembrane region" description="Helical" evidence="1">
    <location>
        <begin position="107"/>
        <end position="129"/>
    </location>
</feature>
<name>A0ABV6N764_9PSEU</name>
<dbReference type="EMBL" id="JBHLUD010000015">
    <property type="protein sequence ID" value="MFC0548112.1"/>
    <property type="molecule type" value="Genomic_DNA"/>
</dbReference>
<evidence type="ECO:0000313" key="2">
    <source>
        <dbReference type="EMBL" id="MFC0548112.1"/>
    </source>
</evidence>
<reference evidence="2 3" key="1">
    <citation type="submission" date="2024-09" db="EMBL/GenBank/DDBJ databases">
        <authorList>
            <person name="Sun Q."/>
            <person name="Mori K."/>
        </authorList>
    </citation>
    <scope>NUCLEOTIDE SEQUENCE [LARGE SCALE GENOMIC DNA]</scope>
    <source>
        <strain evidence="2 3">TBRC 1432</strain>
    </source>
</reference>
<sequence length="178" mass="19016">MRLLSRLGGLRVVVGVLTAISALQLALITIGNITDYDTNYAFVQHVFAMDTTFKSPHLMWRAITNPGLVTAAYVLIIIWEGLAAIALIAAVVAWIRGSELAKRLSSLGWLMEAMLFGGGFIAIGGEYFQMWQSSKWNGLSAALQNVIIASIGLILTHLVASRGREGAGDLQVDDGGAA</sequence>
<evidence type="ECO:0000256" key="1">
    <source>
        <dbReference type="SAM" id="Phobius"/>
    </source>
</evidence>
<dbReference type="RefSeq" id="WP_273938052.1">
    <property type="nucleotide sequence ID" value="NZ_CP097263.1"/>
</dbReference>
<keyword evidence="3" id="KW-1185">Reference proteome</keyword>
<comment type="caution">
    <text evidence="2">The sequence shown here is derived from an EMBL/GenBank/DDBJ whole genome shotgun (WGS) entry which is preliminary data.</text>
</comment>
<feature type="transmembrane region" description="Helical" evidence="1">
    <location>
        <begin position="141"/>
        <end position="160"/>
    </location>
</feature>
<dbReference type="Pfam" id="PF09933">
    <property type="entry name" value="DUF2165"/>
    <property type="match status" value="1"/>
</dbReference>
<feature type="transmembrane region" description="Helical" evidence="1">
    <location>
        <begin position="68"/>
        <end position="95"/>
    </location>
</feature>
<proteinExistence type="predicted"/>
<keyword evidence="1" id="KW-0812">Transmembrane</keyword>
<protein>
    <submittedName>
        <fullName evidence="2">DUF2165 domain-containing protein</fullName>
    </submittedName>
</protein>
<keyword evidence="1" id="KW-0472">Membrane</keyword>
<organism evidence="2 3">
    <name type="scientific">Kutzneria chonburiensis</name>
    <dbReference type="NCBI Taxonomy" id="1483604"/>
    <lineage>
        <taxon>Bacteria</taxon>
        <taxon>Bacillati</taxon>
        <taxon>Actinomycetota</taxon>
        <taxon>Actinomycetes</taxon>
        <taxon>Pseudonocardiales</taxon>
        <taxon>Pseudonocardiaceae</taxon>
        <taxon>Kutzneria</taxon>
    </lineage>
</organism>